<accession>A0A0E9WZH7</accession>
<reference evidence="1" key="2">
    <citation type="journal article" date="2015" name="Fish Shellfish Immunol.">
        <title>Early steps in the European eel (Anguilla anguilla)-Vibrio vulnificus interaction in the gills: Role of the RtxA13 toxin.</title>
        <authorList>
            <person name="Callol A."/>
            <person name="Pajuelo D."/>
            <person name="Ebbesson L."/>
            <person name="Teles M."/>
            <person name="MacKenzie S."/>
            <person name="Amaro C."/>
        </authorList>
    </citation>
    <scope>NUCLEOTIDE SEQUENCE</scope>
</reference>
<organism evidence="1">
    <name type="scientific">Anguilla anguilla</name>
    <name type="common">European freshwater eel</name>
    <name type="synonym">Muraena anguilla</name>
    <dbReference type="NCBI Taxonomy" id="7936"/>
    <lineage>
        <taxon>Eukaryota</taxon>
        <taxon>Metazoa</taxon>
        <taxon>Chordata</taxon>
        <taxon>Craniata</taxon>
        <taxon>Vertebrata</taxon>
        <taxon>Euteleostomi</taxon>
        <taxon>Actinopterygii</taxon>
        <taxon>Neopterygii</taxon>
        <taxon>Teleostei</taxon>
        <taxon>Anguilliformes</taxon>
        <taxon>Anguillidae</taxon>
        <taxon>Anguilla</taxon>
    </lineage>
</organism>
<evidence type="ECO:0000313" key="1">
    <source>
        <dbReference type="EMBL" id="JAH95035.1"/>
    </source>
</evidence>
<name>A0A0E9WZH7_ANGAN</name>
<reference evidence="1" key="1">
    <citation type="submission" date="2014-11" db="EMBL/GenBank/DDBJ databases">
        <authorList>
            <person name="Amaro Gonzalez C."/>
        </authorList>
    </citation>
    <scope>NUCLEOTIDE SEQUENCE</scope>
</reference>
<dbReference type="AlphaFoldDB" id="A0A0E9WZH7"/>
<dbReference type="EMBL" id="GBXM01013542">
    <property type="protein sequence ID" value="JAH95035.1"/>
    <property type="molecule type" value="Transcribed_RNA"/>
</dbReference>
<sequence length="109" mass="12485">MTHFIIDVTYSTLAVTWPHCDSKQHCHLLSPWVYKQLMIGYRLGISQPGMGMKLFAESSTEKINNSVKILDSLKKGRSRRLYIIVEGINTTGPKEHCIRNHPVTELNFL</sequence>
<protein>
    <submittedName>
        <fullName evidence="1">Uncharacterized protein</fullName>
    </submittedName>
</protein>
<proteinExistence type="predicted"/>